<dbReference type="GO" id="GO:0072546">
    <property type="term" value="C:EMC complex"/>
    <property type="evidence" value="ECO:0007669"/>
    <property type="project" value="UniProtKB-UniRule"/>
</dbReference>
<evidence type="ECO:0000256" key="2">
    <source>
        <dbReference type="ARBA" id="ARBA00022803"/>
    </source>
</evidence>
<keyword evidence="1" id="KW-0677">Repeat</keyword>
<protein>
    <recommendedName>
        <fullName evidence="3">ER membrane protein complex subunit 2</fullName>
    </recommendedName>
</protein>
<dbReference type="InterPro" id="IPR011990">
    <property type="entry name" value="TPR-like_helical_dom_sf"/>
</dbReference>
<name>A0A0F7SR30_PHARH</name>
<comment type="subcellular location">
    <subcellularLocation>
        <location evidence="3">Endoplasmic reticulum membrane</location>
        <topology evidence="3">Peripheral membrane protein</topology>
        <orientation evidence="3">Cytoplasmic side</orientation>
    </subcellularLocation>
</comment>
<dbReference type="InterPro" id="IPR055217">
    <property type="entry name" value="TPR_EMC2"/>
</dbReference>
<dbReference type="InterPro" id="IPR019734">
    <property type="entry name" value="TPR_rpt"/>
</dbReference>
<dbReference type="EMBL" id="LN483166">
    <property type="protein sequence ID" value="CED84682.1"/>
    <property type="molecule type" value="Genomic_DNA"/>
</dbReference>
<dbReference type="InterPro" id="IPR039856">
    <property type="entry name" value="EMC2-like"/>
</dbReference>
<evidence type="ECO:0000259" key="4">
    <source>
        <dbReference type="Pfam" id="PF22890"/>
    </source>
</evidence>
<dbReference type="Gene3D" id="1.25.40.10">
    <property type="entry name" value="Tetratricopeptide repeat domain"/>
    <property type="match status" value="2"/>
</dbReference>
<dbReference type="AlphaFoldDB" id="A0A0F7SR30"/>
<keyword evidence="3" id="KW-0472">Membrane</keyword>
<reference evidence="5" key="1">
    <citation type="submission" date="2014-08" db="EMBL/GenBank/DDBJ databases">
        <authorList>
            <person name="Sharma Rahul"/>
            <person name="Thines Marco"/>
        </authorList>
    </citation>
    <scope>NUCLEOTIDE SEQUENCE</scope>
</reference>
<evidence type="ECO:0000256" key="3">
    <source>
        <dbReference type="RuleBase" id="RU367091"/>
    </source>
</evidence>
<dbReference type="Pfam" id="PF22890">
    <property type="entry name" value="TPR_EMC2"/>
    <property type="match status" value="1"/>
</dbReference>
<accession>A0A0F7SR30</accession>
<organism evidence="5">
    <name type="scientific">Phaffia rhodozyma</name>
    <name type="common">Yeast</name>
    <name type="synonym">Xanthophyllomyces dendrorhous</name>
    <dbReference type="NCBI Taxonomy" id="264483"/>
    <lineage>
        <taxon>Eukaryota</taxon>
        <taxon>Fungi</taxon>
        <taxon>Dikarya</taxon>
        <taxon>Basidiomycota</taxon>
        <taxon>Agaricomycotina</taxon>
        <taxon>Tremellomycetes</taxon>
        <taxon>Cystofilobasidiales</taxon>
        <taxon>Mrakiaceae</taxon>
        <taxon>Phaffia</taxon>
    </lineage>
</organism>
<dbReference type="SMART" id="SM00028">
    <property type="entry name" value="TPR"/>
    <property type="match status" value="4"/>
</dbReference>
<proteinExistence type="inferred from homology"/>
<evidence type="ECO:0000313" key="5">
    <source>
        <dbReference type="EMBL" id="CED84682.1"/>
    </source>
</evidence>
<feature type="domain" description="EMC2 TPR-like" evidence="4">
    <location>
        <begin position="82"/>
        <end position="186"/>
    </location>
</feature>
<comment type="subunit">
    <text evidence="3">Component of the ER membrane protein complex (EMC).</text>
</comment>
<comment type="function">
    <text evidence="3">Part of the endoplasmic reticulum membrane protein complex (EMC) that enables the energy-independent insertion into endoplasmic reticulum membranes of newly synthesized membrane proteins.</text>
</comment>
<comment type="similarity">
    <text evidence="3">Belongs to the EMC2 family.</text>
</comment>
<sequence>MSDPSEVLTHRRIHQSRDSLDTFQSAYNALKGKGRASTDEEWAVLEQLAISSMDLGKVEVAADCINKLSKKFPNSPRVEVLMGMLLEANGKEDEAKTFYERLLVKDSTNIPVLRRLMSLPSLTPQDRIPQLLKYLDVFYTDIDAWSLLSELYASLGLYTQALACISHPLLLAPQNPIHFLRQAETAYTAGDLPLAFKAYLLCLSLSEKSSDGKGMVVRCWFGLKTTIRALLSAPTSPSATGIPPPSVSTLKEFDLLATKWISKLYTSNSDISRDAKAAVMDGFLRGSSGQK</sequence>
<dbReference type="PANTHER" id="PTHR12760">
    <property type="entry name" value="TETRATRICOPEPTIDE REPEAT PROTEIN"/>
    <property type="match status" value="1"/>
</dbReference>
<evidence type="ECO:0000256" key="1">
    <source>
        <dbReference type="ARBA" id="ARBA00022737"/>
    </source>
</evidence>
<keyword evidence="3" id="KW-0256">Endoplasmic reticulum</keyword>
<dbReference type="SUPFAM" id="SSF48452">
    <property type="entry name" value="TPR-like"/>
    <property type="match status" value="1"/>
</dbReference>
<keyword evidence="2" id="KW-0802">TPR repeat</keyword>